<protein>
    <recommendedName>
        <fullName evidence="3">BTB domain-containing protein</fullName>
    </recommendedName>
</protein>
<keyword evidence="5" id="KW-1185">Reference proteome</keyword>
<evidence type="ECO:0000256" key="1">
    <source>
        <dbReference type="ARBA" id="ARBA00004906"/>
    </source>
</evidence>
<feature type="compositionally biased region" description="Low complexity" evidence="2">
    <location>
        <begin position="348"/>
        <end position="357"/>
    </location>
</feature>
<dbReference type="Proteomes" id="UP000655225">
    <property type="component" value="Unassembled WGS sequence"/>
</dbReference>
<dbReference type="PROSITE" id="PS50097">
    <property type="entry name" value="BTB"/>
    <property type="match status" value="1"/>
</dbReference>
<dbReference type="PANTHER" id="PTHR47369">
    <property type="entry name" value="BTB/POZ DOMAIN-CONTAINING PROTEIN"/>
    <property type="match status" value="1"/>
</dbReference>
<evidence type="ECO:0000259" key="3">
    <source>
        <dbReference type="PROSITE" id="PS50097"/>
    </source>
</evidence>
<comment type="caution">
    <text evidence="4">The sequence shown here is derived from an EMBL/GenBank/DDBJ whole genome shotgun (WGS) entry which is preliminary data.</text>
</comment>
<comment type="pathway">
    <text evidence="1">Protein modification; protein ubiquitination.</text>
</comment>
<dbReference type="EMBL" id="JABCRI010000014">
    <property type="protein sequence ID" value="KAF8394575.1"/>
    <property type="molecule type" value="Genomic_DNA"/>
</dbReference>
<dbReference type="SUPFAM" id="SSF54695">
    <property type="entry name" value="POZ domain"/>
    <property type="match status" value="1"/>
</dbReference>
<evidence type="ECO:0000313" key="5">
    <source>
        <dbReference type="Proteomes" id="UP000655225"/>
    </source>
</evidence>
<evidence type="ECO:0000313" key="4">
    <source>
        <dbReference type="EMBL" id="KAF8394575.1"/>
    </source>
</evidence>
<dbReference type="InterPro" id="IPR011333">
    <property type="entry name" value="SKP1/BTB/POZ_sf"/>
</dbReference>
<dbReference type="OMA" id="CHMSFEV"/>
<sequence length="961" mass="105136">MEPQYPKPRSYGNAMNMAIHPLQQSDNDRSSGELRALDCNLTSLCDHIQLEGFNSGSFCDIIVQAMGCTYHLHRLILSRSSYFRNMLHGPWKEASAPILTLHVDDNNVNGEAIAMALAYLYGHHPKLNDNNAFRVLAAASFLDLQDLCAICTDFIISELWTSNFLAYQVFAESQDYGIYGERVRNACWGYLCQSGAMELKEVFPKLSSQTLHALLTSDELWVPSEEKRFELALYTLLAKGSFFKAEHPEQRSSSSEIGTPSHSDSLGVKGKNLIDSSTNKQLESGLGRLNLKDDLEGHNTAHSILVELADCVVDFHTGVSDSKSQIRHAASSQSNLEPRYSCNKEQPSSLSNSFSNSDGTRTSCACVEMPIGVEASRMAGNGVAMEGPSEEGTCYHLNNNIWLPRDQTRHCSSLTSSCNGLMPSEWGRCGVPPPSWGGRIVGRRQVKSFAKGNFGIRGEEYDAFINIFEGGSLLYCNMSFEALLNVRKQLEELGFPCKAVNDGPWLQVRNQHPSILILQVNARNACDKGGEEEPSTCLCSACGTQAEGSLVFSPGDLHCGTLHSGSKTPSLCAIISHRQMLLSHRVQELGADTCKNCCLLSLACACRQSCGFAHGVTPAGYYMQEHDRNNPASNTGNVYVADAAQGEGNGLFRPVRLHVRGPIDGLAGIGRGTTFVPAATWPPTRFVFSRVPFGLGNRNCQQSLANDESEARPDLNGDLSGDGLTALVGLNQGGSNVVHGEQTEGAYGPDLQSRLTIASVAGPSTTGIPVQMLGSPEHNLGLEWENGEGGSSISLDMKTPLRHFPSFRFGWWDFASIGISGCNQWVEFEDVHRLTDGQVKHSPEVFYAGSLWKISVQAFNDEDPQGRRTLGLFLHRRKAEMAESLRKVHMYVDSREKVTARYQLICPSKREVMVFGSFKQTGTLLPKAPKGWGWRTALLFDELADLLQGGALRVAAVVQLV</sequence>
<evidence type="ECO:0000256" key="2">
    <source>
        <dbReference type="SAM" id="MobiDB-lite"/>
    </source>
</evidence>
<dbReference type="AlphaFoldDB" id="A0A834YW03"/>
<reference evidence="4 5" key="1">
    <citation type="submission" date="2020-04" db="EMBL/GenBank/DDBJ databases">
        <title>Plant Genome Project.</title>
        <authorList>
            <person name="Zhang R.-G."/>
        </authorList>
    </citation>
    <scope>NUCLEOTIDE SEQUENCE [LARGE SCALE GENOMIC DNA]</scope>
    <source>
        <strain evidence="4">YNK0</strain>
        <tissue evidence="4">Leaf</tissue>
    </source>
</reference>
<feature type="region of interest" description="Disordered" evidence="2">
    <location>
        <begin position="323"/>
        <end position="358"/>
    </location>
</feature>
<dbReference type="OrthoDB" id="6359943at2759"/>
<dbReference type="Pfam" id="PF00651">
    <property type="entry name" value="BTB"/>
    <property type="match status" value="1"/>
</dbReference>
<accession>A0A834YW03</accession>
<feature type="compositionally biased region" description="Polar residues" evidence="2">
    <location>
        <begin position="251"/>
        <end position="264"/>
    </location>
</feature>
<organism evidence="4 5">
    <name type="scientific">Tetracentron sinense</name>
    <name type="common">Spur-leaf</name>
    <dbReference type="NCBI Taxonomy" id="13715"/>
    <lineage>
        <taxon>Eukaryota</taxon>
        <taxon>Viridiplantae</taxon>
        <taxon>Streptophyta</taxon>
        <taxon>Embryophyta</taxon>
        <taxon>Tracheophyta</taxon>
        <taxon>Spermatophyta</taxon>
        <taxon>Magnoliopsida</taxon>
        <taxon>Trochodendrales</taxon>
        <taxon>Trochodendraceae</taxon>
        <taxon>Tetracentron</taxon>
    </lineage>
</organism>
<dbReference type="PANTHER" id="PTHR47369:SF1">
    <property type="entry name" value="BTB_POZ DOMAIN-CONTAINING PROTEIN"/>
    <property type="match status" value="1"/>
</dbReference>
<dbReference type="InterPro" id="IPR000210">
    <property type="entry name" value="BTB/POZ_dom"/>
</dbReference>
<dbReference type="Gene3D" id="3.30.710.10">
    <property type="entry name" value="Potassium Channel Kv1.1, Chain A"/>
    <property type="match status" value="1"/>
</dbReference>
<gene>
    <name evidence="4" type="ORF">HHK36_020788</name>
</gene>
<feature type="region of interest" description="Disordered" evidence="2">
    <location>
        <begin position="249"/>
        <end position="270"/>
    </location>
</feature>
<feature type="domain" description="BTB" evidence="3">
    <location>
        <begin position="59"/>
        <end position="129"/>
    </location>
</feature>
<dbReference type="SMART" id="SM00225">
    <property type="entry name" value="BTB"/>
    <property type="match status" value="1"/>
</dbReference>
<name>A0A834YW03_TETSI</name>
<proteinExistence type="predicted"/>